<dbReference type="AlphaFoldDB" id="A0A0P7ZJ14"/>
<organism evidence="1 2">
    <name type="scientific">Candidatus Methanoperedens nitratireducens</name>
    <dbReference type="NCBI Taxonomy" id="1392998"/>
    <lineage>
        <taxon>Archaea</taxon>
        <taxon>Methanobacteriati</taxon>
        <taxon>Methanobacteriota</taxon>
        <taxon>Stenosarchaea group</taxon>
        <taxon>Methanomicrobia</taxon>
        <taxon>Methanosarcinales</taxon>
        <taxon>ANME-2 cluster</taxon>
        <taxon>Candidatus Methanoperedentaceae</taxon>
        <taxon>Candidatus Methanoperedens</taxon>
    </lineage>
</organism>
<name>A0A0P7ZJ14_9EURY</name>
<dbReference type="GO" id="GO:0004798">
    <property type="term" value="F:dTMP kinase activity"/>
    <property type="evidence" value="ECO:0007669"/>
    <property type="project" value="UniProtKB-EC"/>
</dbReference>
<dbReference type="EMBL" id="LKCM01000030">
    <property type="protein sequence ID" value="KPQ45031.1"/>
    <property type="molecule type" value="Genomic_DNA"/>
</dbReference>
<evidence type="ECO:0000313" key="2">
    <source>
        <dbReference type="Proteomes" id="UP000050360"/>
    </source>
</evidence>
<dbReference type="Proteomes" id="UP000050360">
    <property type="component" value="Unassembled WGS sequence"/>
</dbReference>
<dbReference type="SUPFAM" id="SSF52540">
    <property type="entry name" value="P-loop containing nucleoside triphosphate hydrolases"/>
    <property type="match status" value="1"/>
</dbReference>
<evidence type="ECO:0000313" key="1">
    <source>
        <dbReference type="EMBL" id="KPQ45031.1"/>
    </source>
</evidence>
<dbReference type="EC" id="2.7.4.9" evidence="1"/>
<protein>
    <submittedName>
        <fullName evidence="1">Thymidylate kinase</fullName>
        <ecNumber evidence="1">2.7.4.9</ecNumber>
    </submittedName>
</protein>
<keyword evidence="1" id="KW-0808">Transferase</keyword>
<dbReference type="Gene3D" id="3.40.50.300">
    <property type="entry name" value="P-loop containing nucleotide triphosphate hydrolases"/>
    <property type="match status" value="1"/>
</dbReference>
<proteinExistence type="predicted"/>
<gene>
    <name evidence="1" type="primary">tmk</name>
    <name evidence="1" type="ORF">MPEBLZ_00356</name>
</gene>
<accession>A0A0P7ZJ14</accession>
<reference evidence="1 2" key="1">
    <citation type="submission" date="2015-09" db="EMBL/GenBank/DDBJ databases">
        <title>A metagenomics-based metabolic model of nitrate-dependent anaerobic oxidation of methane by Methanoperedens-like archaea.</title>
        <authorList>
            <person name="Arshad A."/>
            <person name="Speth D.R."/>
            <person name="De Graaf R.M."/>
            <person name="Op Den Camp H.J."/>
            <person name="Jetten M.S."/>
            <person name="Welte C.U."/>
        </authorList>
    </citation>
    <scope>NUCLEOTIDE SEQUENCE [LARGE SCALE GENOMIC DNA]</scope>
</reference>
<sequence length="215" mass="25367">MEKKITIAFLGVDGTGKSTHAEKIGSWFKEKELKCIIIPFHKWMFADILKRRVGKYVDSGRNRDSLKPYTPAKYSFSALLKPPVALLDNILMFYYSKWKYRDYNIIIFDRFVCATLIKSKALNYHVEWLRPIWKNIRTDIGLLLDAPLEKSMETIDYRGNHILYNSDQLSCERKEYLEIAKENGYPIFNTSKPFEIVNEEIKKYLVENLFNSSKR</sequence>
<dbReference type="InterPro" id="IPR027417">
    <property type="entry name" value="P-loop_NTPase"/>
</dbReference>
<comment type="caution">
    <text evidence="1">The sequence shown here is derived from an EMBL/GenBank/DDBJ whole genome shotgun (WGS) entry which is preliminary data.</text>
</comment>
<keyword evidence="1" id="KW-0418">Kinase</keyword>